<accession>A0ACA9SSG4</accession>
<evidence type="ECO:0000313" key="2">
    <source>
        <dbReference type="Proteomes" id="UP000789920"/>
    </source>
</evidence>
<reference evidence="1" key="1">
    <citation type="submission" date="2021-06" db="EMBL/GenBank/DDBJ databases">
        <authorList>
            <person name="Kallberg Y."/>
            <person name="Tangrot J."/>
            <person name="Rosling A."/>
        </authorList>
    </citation>
    <scope>NUCLEOTIDE SEQUENCE</scope>
    <source>
        <strain evidence="1">MA461A</strain>
    </source>
</reference>
<gene>
    <name evidence="1" type="ORF">RPERSI_LOCUS34204</name>
</gene>
<dbReference type="EMBL" id="CAJVQC010151860">
    <property type="protein sequence ID" value="CAG8846563.1"/>
    <property type="molecule type" value="Genomic_DNA"/>
</dbReference>
<organism evidence="1 2">
    <name type="scientific">Racocetra persica</name>
    <dbReference type="NCBI Taxonomy" id="160502"/>
    <lineage>
        <taxon>Eukaryota</taxon>
        <taxon>Fungi</taxon>
        <taxon>Fungi incertae sedis</taxon>
        <taxon>Mucoromycota</taxon>
        <taxon>Glomeromycotina</taxon>
        <taxon>Glomeromycetes</taxon>
        <taxon>Diversisporales</taxon>
        <taxon>Gigasporaceae</taxon>
        <taxon>Racocetra</taxon>
    </lineage>
</organism>
<sequence length="110" mass="12538">GEITSVRSAQRKRIYKFIGLNKNKSIIGCCCDLIVYDQYEFAHLIDEVSGPPLKKLLNKERFDLGRNNHNAKDEKSLCELALVAEFGPIINESDLKILEKMIETSVLDHM</sequence>
<feature type="non-terminal residue" evidence="1">
    <location>
        <position position="110"/>
    </location>
</feature>
<dbReference type="Proteomes" id="UP000789920">
    <property type="component" value="Unassembled WGS sequence"/>
</dbReference>
<feature type="non-terminal residue" evidence="1">
    <location>
        <position position="1"/>
    </location>
</feature>
<comment type="caution">
    <text evidence="1">The sequence shown here is derived from an EMBL/GenBank/DDBJ whole genome shotgun (WGS) entry which is preliminary data.</text>
</comment>
<protein>
    <submittedName>
        <fullName evidence="1">7666_t:CDS:1</fullName>
    </submittedName>
</protein>
<evidence type="ECO:0000313" key="1">
    <source>
        <dbReference type="EMBL" id="CAG8846563.1"/>
    </source>
</evidence>
<keyword evidence="2" id="KW-1185">Reference proteome</keyword>
<proteinExistence type="predicted"/>
<name>A0ACA9SSG4_9GLOM</name>